<dbReference type="Gene3D" id="3.60.40.10">
    <property type="entry name" value="PPM-type phosphatase domain"/>
    <property type="match status" value="1"/>
</dbReference>
<protein>
    <submittedName>
        <fullName evidence="2">Protein phosphatase 2C domain-containing protein</fullName>
    </submittedName>
</protein>
<evidence type="ECO:0000259" key="1">
    <source>
        <dbReference type="Pfam" id="PF13672"/>
    </source>
</evidence>
<evidence type="ECO:0000313" key="3">
    <source>
        <dbReference type="Proteomes" id="UP001260959"/>
    </source>
</evidence>
<dbReference type="Proteomes" id="UP001260959">
    <property type="component" value="Unassembled WGS sequence"/>
</dbReference>
<sequence>MNLYSTLQIGDYHINHCEDDLLIKKISSDKIVCAVMDGCSTALDSHFASTLIGKILRKTIIEIGYRALYEKDSQHSPEEELKEIIKGLFHELQFIKKHLMLDEKELLSTLIILVYNISKDKGLILAIGDGVVCINGNITEFDRNNKPDYLAYHLHEDFENWYSGLSQKISFDHLDDISIATDGISSFSQIKKTDPDEVINFMEYLMINQNNNDTEDMLNRKLKQLEHQYGVKPTDDLAIIRMIK</sequence>
<gene>
    <name evidence="2" type="ORF">REB14_07815</name>
</gene>
<feature type="domain" description="PPM-type phosphatase" evidence="1">
    <location>
        <begin position="16"/>
        <end position="222"/>
    </location>
</feature>
<comment type="caution">
    <text evidence="2">The sequence shown here is derived from an EMBL/GenBank/DDBJ whole genome shotgun (WGS) entry which is preliminary data.</text>
</comment>
<dbReference type="InterPro" id="IPR001932">
    <property type="entry name" value="PPM-type_phosphatase-like_dom"/>
</dbReference>
<accession>A0ABU1E2Q2</accession>
<dbReference type="SUPFAM" id="SSF81606">
    <property type="entry name" value="PP2C-like"/>
    <property type="match status" value="1"/>
</dbReference>
<reference evidence="2 3" key="1">
    <citation type="submission" date="2023-08" db="EMBL/GenBank/DDBJ databases">
        <authorList>
            <person name="Maltman C."/>
        </authorList>
    </citation>
    <scope>NUCLEOTIDE SEQUENCE [LARGE SCALE GENOMIC DNA]</scope>
    <source>
        <strain evidence="2 3">ES2</strain>
    </source>
</reference>
<evidence type="ECO:0000313" key="2">
    <source>
        <dbReference type="EMBL" id="MDR4952073.1"/>
    </source>
</evidence>
<keyword evidence="3" id="KW-1185">Reference proteome</keyword>
<dbReference type="RefSeq" id="WP_309521914.1">
    <property type="nucleotide sequence ID" value="NZ_JAVIXS010000005.1"/>
</dbReference>
<dbReference type="InterPro" id="IPR036457">
    <property type="entry name" value="PPM-type-like_dom_sf"/>
</dbReference>
<dbReference type="EMBL" id="JAVIXS010000005">
    <property type="protein sequence ID" value="MDR4952073.1"/>
    <property type="molecule type" value="Genomic_DNA"/>
</dbReference>
<name>A0ABU1E2Q2_9FLAO</name>
<organism evidence="2 3">
    <name type="scientific">Chryseobacterium metallicongregator</name>
    <dbReference type="NCBI Taxonomy" id="3073042"/>
    <lineage>
        <taxon>Bacteria</taxon>
        <taxon>Pseudomonadati</taxon>
        <taxon>Bacteroidota</taxon>
        <taxon>Flavobacteriia</taxon>
        <taxon>Flavobacteriales</taxon>
        <taxon>Weeksellaceae</taxon>
        <taxon>Chryseobacterium group</taxon>
        <taxon>Chryseobacterium</taxon>
    </lineage>
</organism>
<dbReference type="Pfam" id="PF13672">
    <property type="entry name" value="PP2C_2"/>
    <property type="match status" value="1"/>
</dbReference>
<proteinExistence type="predicted"/>